<gene>
    <name evidence="9" type="ORF">FB459_2446</name>
</gene>
<dbReference type="AlphaFoldDB" id="A0A542EHW1"/>
<feature type="transmembrane region" description="Helical" evidence="7">
    <location>
        <begin position="255"/>
        <end position="272"/>
    </location>
</feature>
<dbReference type="PANTHER" id="PTHR42920">
    <property type="entry name" value="OS03G0707200 PROTEIN-RELATED"/>
    <property type="match status" value="1"/>
</dbReference>
<proteinExistence type="inferred from homology"/>
<organism evidence="9 10">
    <name type="scientific">Yimella lutea</name>
    <dbReference type="NCBI Taxonomy" id="587872"/>
    <lineage>
        <taxon>Bacteria</taxon>
        <taxon>Bacillati</taxon>
        <taxon>Actinomycetota</taxon>
        <taxon>Actinomycetes</taxon>
        <taxon>Micrococcales</taxon>
        <taxon>Dermacoccaceae</taxon>
        <taxon>Yimella</taxon>
    </lineage>
</organism>
<dbReference type="Proteomes" id="UP000320806">
    <property type="component" value="Unassembled WGS sequence"/>
</dbReference>
<evidence type="ECO:0000313" key="10">
    <source>
        <dbReference type="Proteomes" id="UP000320806"/>
    </source>
</evidence>
<protein>
    <submittedName>
        <fullName evidence="9">Inner membrane transporter RhtA</fullName>
    </submittedName>
</protein>
<feature type="transmembrane region" description="Helical" evidence="7">
    <location>
        <begin position="85"/>
        <end position="105"/>
    </location>
</feature>
<evidence type="ECO:0000256" key="5">
    <source>
        <dbReference type="ARBA" id="ARBA00022989"/>
    </source>
</evidence>
<feature type="transmembrane region" description="Helical" evidence="7">
    <location>
        <begin position="168"/>
        <end position="187"/>
    </location>
</feature>
<feature type="transmembrane region" description="Helical" evidence="7">
    <location>
        <begin position="61"/>
        <end position="79"/>
    </location>
</feature>
<comment type="caution">
    <text evidence="9">The sequence shown here is derived from an EMBL/GenBank/DDBJ whole genome shotgun (WGS) entry which is preliminary data.</text>
</comment>
<dbReference type="SUPFAM" id="SSF103481">
    <property type="entry name" value="Multidrug resistance efflux transporter EmrE"/>
    <property type="match status" value="2"/>
</dbReference>
<dbReference type="Pfam" id="PF00892">
    <property type="entry name" value="EamA"/>
    <property type="match status" value="1"/>
</dbReference>
<dbReference type="EMBL" id="VFMO01000001">
    <property type="protein sequence ID" value="TQJ14930.1"/>
    <property type="molecule type" value="Genomic_DNA"/>
</dbReference>
<evidence type="ECO:0000256" key="1">
    <source>
        <dbReference type="ARBA" id="ARBA00004651"/>
    </source>
</evidence>
<keyword evidence="10" id="KW-1185">Reference proteome</keyword>
<evidence type="ECO:0000256" key="4">
    <source>
        <dbReference type="ARBA" id="ARBA00022692"/>
    </source>
</evidence>
<evidence type="ECO:0000256" key="6">
    <source>
        <dbReference type="ARBA" id="ARBA00023136"/>
    </source>
</evidence>
<keyword evidence="5 7" id="KW-1133">Transmembrane helix</keyword>
<accession>A0A542EHW1</accession>
<feature type="transmembrane region" description="Helical" evidence="7">
    <location>
        <begin position="199"/>
        <end position="217"/>
    </location>
</feature>
<evidence type="ECO:0000256" key="7">
    <source>
        <dbReference type="SAM" id="Phobius"/>
    </source>
</evidence>
<dbReference type="InterPro" id="IPR037185">
    <property type="entry name" value="EmrE-like"/>
</dbReference>
<feature type="transmembrane region" description="Helical" evidence="7">
    <location>
        <begin position="31"/>
        <end position="49"/>
    </location>
</feature>
<evidence type="ECO:0000313" key="9">
    <source>
        <dbReference type="EMBL" id="TQJ14930.1"/>
    </source>
</evidence>
<feature type="transmembrane region" description="Helical" evidence="7">
    <location>
        <begin position="229"/>
        <end position="249"/>
    </location>
</feature>
<feature type="transmembrane region" description="Helical" evidence="7">
    <location>
        <begin position="112"/>
        <end position="132"/>
    </location>
</feature>
<keyword evidence="6 7" id="KW-0472">Membrane</keyword>
<sequence>MPPVVLVLSAVVSVQFGGALAATLVPQVGAPGTVALRMVISALVLWPVVRPRLRGRTASDWRIVGVYAAALALMNLSFYESLARLPIGVAVTIEFVGPLVLAAVLSRKGRDLIAVLAAAIGVVLISGALWTPWSELDLVGIVFALLAGAMWALYILAGGRTAARFAQLDGLAIALALGSVVLLPLGFATAGTTLLEPAILLKGLGIAMLSSLIAYSLELLALGRMSAGVFGVLLSLEPAVAALAGLVVLSQTLSPIQLVGMSLVVLASVTVMSRRRCAEPQDGG</sequence>
<dbReference type="PANTHER" id="PTHR42920:SF11">
    <property type="entry name" value="INNER MEMBRANE PROTEIN YTFF"/>
    <property type="match status" value="1"/>
</dbReference>
<feature type="domain" description="EamA" evidence="8">
    <location>
        <begin position="139"/>
        <end position="271"/>
    </location>
</feature>
<comment type="similarity">
    <text evidence="2">Belongs to the EamA transporter family.</text>
</comment>
<name>A0A542EHW1_9MICO</name>
<comment type="subcellular location">
    <subcellularLocation>
        <location evidence="1">Cell membrane</location>
        <topology evidence="1">Multi-pass membrane protein</topology>
    </subcellularLocation>
</comment>
<dbReference type="InterPro" id="IPR000620">
    <property type="entry name" value="EamA_dom"/>
</dbReference>
<dbReference type="InterPro" id="IPR051258">
    <property type="entry name" value="Diverse_Substrate_Transporter"/>
</dbReference>
<keyword evidence="3" id="KW-1003">Cell membrane</keyword>
<evidence type="ECO:0000259" key="8">
    <source>
        <dbReference type="Pfam" id="PF00892"/>
    </source>
</evidence>
<keyword evidence="4 7" id="KW-0812">Transmembrane</keyword>
<feature type="transmembrane region" description="Helical" evidence="7">
    <location>
        <begin position="138"/>
        <end position="156"/>
    </location>
</feature>
<evidence type="ECO:0000256" key="3">
    <source>
        <dbReference type="ARBA" id="ARBA00022475"/>
    </source>
</evidence>
<evidence type="ECO:0000256" key="2">
    <source>
        <dbReference type="ARBA" id="ARBA00007362"/>
    </source>
</evidence>
<reference evidence="9 10" key="1">
    <citation type="submission" date="2019-06" db="EMBL/GenBank/DDBJ databases">
        <title>Sequencing the genomes of 1000 actinobacteria strains.</title>
        <authorList>
            <person name="Klenk H.-P."/>
        </authorList>
    </citation>
    <scope>NUCLEOTIDE SEQUENCE [LARGE SCALE GENOMIC DNA]</scope>
    <source>
        <strain evidence="9 10">DSM 19828</strain>
    </source>
</reference>
<dbReference type="GO" id="GO:0005886">
    <property type="term" value="C:plasma membrane"/>
    <property type="evidence" value="ECO:0007669"/>
    <property type="project" value="UniProtKB-SubCell"/>
</dbReference>